<feature type="compositionally biased region" description="Low complexity" evidence="2">
    <location>
        <begin position="797"/>
        <end position="810"/>
    </location>
</feature>
<dbReference type="EMBL" id="AGBF01000001">
    <property type="protein sequence ID" value="EGX61925.1"/>
    <property type="molecule type" value="Genomic_DNA"/>
</dbReference>
<feature type="compositionally biased region" description="Basic and acidic residues" evidence="2">
    <location>
        <begin position="303"/>
        <end position="327"/>
    </location>
</feature>
<feature type="compositionally biased region" description="Basic and acidic residues" evidence="2">
    <location>
        <begin position="272"/>
        <end position="286"/>
    </location>
</feature>
<feature type="region of interest" description="Disordered" evidence="2">
    <location>
        <begin position="915"/>
        <end position="962"/>
    </location>
</feature>
<feature type="compositionally biased region" description="Basic residues" evidence="2">
    <location>
        <begin position="411"/>
        <end position="425"/>
    </location>
</feature>
<reference evidence="5 6" key="1">
    <citation type="submission" date="2011-08" db="EMBL/GenBank/DDBJ databases">
        <authorList>
            <person name="Lin Y."/>
            <person name="Hao X."/>
            <person name="Johnstone L."/>
            <person name="Miller S.J."/>
            <person name="Wei G."/>
            <person name="Rensing C."/>
        </authorList>
    </citation>
    <scope>NUCLEOTIDE SEQUENCE [LARGE SCALE GENOMIC DNA]</scope>
    <source>
        <strain evidence="5 6">K42</strain>
    </source>
</reference>
<dbReference type="Pfam" id="PF01476">
    <property type="entry name" value="LysM"/>
    <property type="match status" value="1"/>
</dbReference>
<dbReference type="PANTHER" id="PTHR34700">
    <property type="entry name" value="POTASSIUM BINDING PROTEIN KBP"/>
    <property type="match status" value="1"/>
</dbReference>
<evidence type="ECO:0000256" key="3">
    <source>
        <dbReference type="SAM" id="Phobius"/>
    </source>
</evidence>
<feature type="region of interest" description="Disordered" evidence="2">
    <location>
        <begin position="221"/>
        <end position="246"/>
    </location>
</feature>
<dbReference type="SUPFAM" id="SSF48452">
    <property type="entry name" value="TPR-like"/>
    <property type="match status" value="1"/>
</dbReference>
<dbReference type="OrthoDB" id="8444614at2"/>
<dbReference type="PATRIC" id="fig|700597.3.peg.215"/>
<dbReference type="InterPro" id="IPR005158">
    <property type="entry name" value="BTAD"/>
</dbReference>
<dbReference type="CDD" id="cd00118">
    <property type="entry name" value="LysM"/>
    <property type="match status" value="2"/>
</dbReference>
<dbReference type="PROSITE" id="PS51782">
    <property type="entry name" value="LYSM"/>
    <property type="match status" value="2"/>
</dbReference>
<keyword evidence="6" id="KW-1185">Reference proteome</keyword>
<dbReference type="Gene3D" id="3.10.350.10">
    <property type="entry name" value="LysM domain"/>
    <property type="match status" value="2"/>
</dbReference>
<keyword evidence="1" id="KW-0902">Two-component regulatory system</keyword>
<gene>
    <name evidence="5" type="ORF">SZN_01150</name>
</gene>
<dbReference type="SMART" id="SM01043">
    <property type="entry name" value="BTAD"/>
    <property type="match status" value="1"/>
</dbReference>
<dbReference type="InterPro" id="IPR018392">
    <property type="entry name" value="LysM"/>
</dbReference>
<feature type="region of interest" description="Disordered" evidence="2">
    <location>
        <begin position="270"/>
        <end position="388"/>
    </location>
</feature>
<dbReference type="InterPro" id="IPR052196">
    <property type="entry name" value="Bact_Kbp"/>
</dbReference>
<feature type="compositionally biased region" description="Polar residues" evidence="2">
    <location>
        <begin position="350"/>
        <end position="364"/>
    </location>
</feature>
<feature type="transmembrane region" description="Helical" evidence="3">
    <location>
        <begin position="107"/>
        <end position="127"/>
    </location>
</feature>
<feature type="domain" description="LysM" evidence="4">
    <location>
        <begin position="237"/>
        <end position="293"/>
    </location>
</feature>
<feature type="domain" description="LysM" evidence="4">
    <location>
        <begin position="160"/>
        <end position="216"/>
    </location>
</feature>
<dbReference type="InterPro" id="IPR011990">
    <property type="entry name" value="TPR-like_helical_dom_sf"/>
</dbReference>
<feature type="compositionally biased region" description="Low complexity" evidence="2">
    <location>
        <begin position="751"/>
        <end position="766"/>
    </location>
</feature>
<dbReference type="GO" id="GO:0000160">
    <property type="term" value="P:phosphorelay signal transduction system"/>
    <property type="evidence" value="ECO:0007669"/>
    <property type="project" value="UniProtKB-KW"/>
</dbReference>
<dbReference type="RefSeq" id="WP_007490730.1">
    <property type="nucleotide sequence ID" value="NZ_AGBF01000001.1"/>
</dbReference>
<feature type="compositionally biased region" description="Basic and acidic residues" evidence="2">
    <location>
        <begin position="338"/>
        <end position="349"/>
    </location>
</feature>
<feature type="region of interest" description="Disordered" evidence="2">
    <location>
        <begin position="133"/>
        <end position="161"/>
    </location>
</feature>
<dbReference type="InterPro" id="IPR036779">
    <property type="entry name" value="LysM_dom_sf"/>
</dbReference>
<organism evidence="5 6">
    <name type="scientific">Streptomyces zinciresistens K42</name>
    <dbReference type="NCBI Taxonomy" id="700597"/>
    <lineage>
        <taxon>Bacteria</taxon>
        <taxon>Bacillati</taxon>
        <taxon>Actinomycetota</taxon>
        <taxon>Actinomycetes</taxon>
        <taxon>Kitasatosporales</taxon>
        <taxon>Streptomycetaceae</taxon>
        <taxon>Streptomyces</taxon>
    </lineage>
</organism>
<keyword evidence="3" id="KW-0472">Membrane</keyword>
<name>G2G429_9ACTN</name>
<evidence type="ECO:0000313" key="5">
    <source>
        <dbReference type="EMBL" id="EGX61925.1"/>
    </source>
</evidence>
<proteinExistence type="predicted"/>
<feature type="compositionally biased region" description="Basic and acidic residues" evidence="2">
    <location>
        <begin position="221"/>
        <end position="242"/>
    </location>
</feature>
<keyword evidence="3" id="KW-1133">Transmembrane helix</keyword>
<feature type="region of interest" description="Disordered" evidence="2">
    <location>
        <begin position="745"/>
        <end position="777"/>
    </location>
</feature>
<feature type="region of interest" description="Disordered" evidence="2">
    <location>
        <begin position="411"/>
        <end position="439"/>
    </location>
</feature>
<dbReference type="SMART" id="SM00257">
    <property type="entry name" value="LysM"/>
    <property type="match status" value="2"/>
</dbReference>
<sequence>MTPRRSGSLAANLARGLASLLALLALLAGLPALLWFLTGVLLPHGVSLDEITALMTSRNLGAPFFAVVMAGGWAGWAVFAVCTLLEIPAQLRGRPSLSMPTLGVQRLAATLVGGVLLLLPAQAAMAAPSHAPAHAPSVTATAPQSAPASAQQSAASASASSYTVQPRDSLTKIALQELGDANRWTEIAQANDGRTMVDGTTFSARGVLQPGWKLLMPKDWKHTQPQDAQHTEDAGHREHTVRSGETLSQIAEDELGDAADYMDIAQLNQGKKQVDGRTFTDPDDIHPGWQLALPHTGSPAPDKPAEEHEDGDHDSPAEQDDSAKDPSDTAPPEQPAAPDRDAAGSDTNRDTMPSTPAPEQTAPEQASPAPADDHTPDAEPAGEEAGPSVAVTAAAVTSLFAATVLAVLGARRAHQQRRRRHKRRIPMPEANTPSAELEQEMRANSSADGLDLLHQALRTLAANCARSGRPLPEIEAARLDARGLELHLSAPAPAIAPFTESESDPAVWWCPARGTSLLGPDEGRDITAPYPALVSIGETPAGDPVLVNLETIGLLQLHGSTDDVTSVMLGMAVELASSALTDDTALLLSGLGAELEAVFPARIQHHAQLAAALDELRAHDALQRGALDAAGADSLLDARLSADGGDTWIPRVLMCPTAPSGQHAETLSDLLSSRPRTALAVITSAEEALQLPGAWLVPAAPGAAVQLPGLDLTVTLQRLEPHAYGPLLDLLGTANRTDDVPAPAWTKAAEDSTAATGAAGEMQAAGRPSREVPVHVSSTTAGDFATALPDFSALAPAAEAPAAPGEAETAGDGGLSPEASGDSALAPDAATYPEEESAYDDFEPKWEPPAPEDRGEDEGSEDIWRTDEDSALNPAVSSAAVPTSEDLNEQVTPSAPDSEAPLDFDEVIAEVLDEQTTASSTDMADELDETSDGAARPEGAPADEAHQQHPSPEAAAVQAPRPPLARVTAVTSHILAALNTPPDPPAAPQIRVLGTVDVVGALGRVESYRRNSLTEIAAWLVLHPGRNRHELDEAIWPGQRVNAKTRNTSISKLRTWLGRDPRLPADAPDSTYLLPVTDGVYSFNADVTADWHQFQDLYAKGMHHHGEDADTALAHALALVRGRPFSGIDQSRYAWAEHNIQEMISASVDVAHELAMRRMSARDFRAAASAVSIGLTCDIQAELLYRDLFQIYSETGDRAGLERTAHQLNRISTETGLDSSPETVALLNALLAANSVVGTAIA</sequence>
<feature type="transmembrane region" description="Helical" evidence="3">
    <location>
        <begin position="64"/>
        <end position="87"/>
    </location>
</feature>
<keyword evidence="3" id="KW-0812">Transmembrane</keyword>
<comment type="caution">
    <text evidence="5">The sequence shown here is derived from an EMBL/GenBank/DDBJ whole genome shotgun (WGS) entry which is preliminary data.</text>
</comment>
<dbReference type="PANTHER" id="PTHR34700:SF4">
    <property type="entry name" value="PHAGE-LIKE ELEMENT PBSX PROTEIN XKDP"/>
    <property type="match status" value="1"/>
</dbReference>
<dbReference type="Proteomes" id="UP000004217">
    <property type="component" value="Unassembled WGS sequence"/>
</dbReference>
<protein>
    <submittedName>
        <fullName evidence="5">Putative large membrane protein</fullName>
    </submittedName>
</protein>
<evidence type="ECO:0000256" key="2">
    <source>
        <dbReference type="SAM" id="MobiDB-lite"/>
    </source>
</evidence>
<evidence type="ECO:0000256" key="1">
    <source>
        <dbReference type="ARBA" id="ARBA00023012"/>
    </source>
</evidence>
<evidence type="ECO:0000313" key="6">
    <source>
        <dbReference type="Proteomes" id="UP000004217"/>
    </source>
</evidence>
<feature type="region of interest" description="Disordered" evidence="2">
    <location>
        <begin position="797"/>
        <end position="900"/>
    </location>
</feature>
<dbReference type="AlphaFoldDB" id="G2G429"/>
<evidence type="ECO:0000259" key="4">
    <source>
        <dbReference type="PROSITE" id="PS51782"/>
    </source>
</evidence>
<accession>G2G429</accession>